<evidence type="ECO:0000313" key="2">
    <source>
        <dbReference type="EMBL" id="KAL0960332.1"/>
    </source>
</evidence>
<keyword evidence="3" id="KW-1185">Reference proteome</keyword>
<sequence length="63" mass="6975">MGIKLELEAHQSSLPNGDARRLARKSQGEPTARDLPFPPGGLATASNPEFEEMVEKLWNKIFP</sequence>
<evidence type="ECO:0000313" key="3">
    <source>
        <dbReference type="Proteomes" id="UP001556367"/>
    </source>
</evidence>
<evidence type="ECO:0000256" key="1">
    <source>
        <dbReference type="SAM" id="MobiDB-lite"/>
    </source>
</evidence>
<reference evidence="3" key="1">
    <citation type="submission" date="2024-06" db="EMBL/GenBank/DDBJ databases">
        <title>Multi-omics analyses provide insights into the biosynthesis of the anticancer antibiotic pleurotin in Hohenbuehelia grisea.</title>
        <authorList>
            <person name="Weaver J.A."/>
            <person name="Alberti F."/>
        </authorList>
    </citation>
    <scope>NUCLEOTIDE SEQUENCE [LARGE SCALE GENOMIC DNA]</scope>
    <source>
        <strain evidence="3">T-177</strain>
    </source>
</reference>
<accession>A0ABR3JYX2</accession>
<proteinExistence type="predicted"/>
<feature type="region of interest" description="Disordered" evidence="1">
    <location>
        <begin position="1"/>
        <end position="46"/>
    </location>
</feature>
<dbReference type="EMBL" id="JASNQZ010000002">
    <property type="protein sequence ID" value="KAL0960332.1"/>
    <property type="molecule type" value="Genomic_DNA"/>
</dbReference>
<comment type="caution">
    <text evidence="2">The sequence shown here is derived from an EMBL/GenBank/DDBJ whole genome shotgun (WGS) entry which is preliminary data.</text>
</comment>
<name>A0ABR3JYX2_9AGAR</name>
<protein>
    <submittedName>
        <fullName evidence="2">Uncharacterized protein</fullName>
    </submittedName>
</protein>
<organism evidence="2 3">
    <name type="scientific">Hohenbuehelia grisea</name>
    <dbReference type="NCBI Taxonomy" id="104357"/>
    <lineage>
        <taxon>Eukaryota</taxon>
        <taxon>Fungi</taxon>
        <taxon>Dikarya</taxon>
        <taxon>Basidiomycota</taxon>
        <taxon>Agaricomycotina</taxon>
        <taxon>Agaricomycetes</taxon>
        <taxon>Agaricomycetidae</taxon>
        <taxon>Agaricales</taxon>
        <taxon>Pleurotineae</taxon>
        <taxon>Pleurotaceae</taxon>
        <taxon>Hohenbuehelia</taxon>
    </lineage>
</organism>
<dbReference type="Proteomes" id="UP001556367">
    <property type="component" value="Unassembled WGS sequence"/>
</dbReference>
<gene>
    <name evidence="2" type="ORF">HGRIS_011956</name>
</gene>